<dbReference type="InterPro" id="IPR005243">
    <property type="entry name" value="THIRX-like_proc"/>
</dbReference>
<dbReference type="Proteomes" id="UP000186777">
    <property type="component" value="Unassembled WGS sequence"/>
</dbReference>
<dbReference type="InterPro" id="IPR012336">
    <property type="entry name" value="Thioredoxin-like_fold"/>
</dbReference>
<dbReference type="Gene3D" id="3.40.30.10">
    <property type="entry name" value="Glutaredoxin"/>
    <property type="match status" value="1"/>
</dbReference>
<dbReference type="STRING" id="626940.BHW43_06300"/>
<comment type="caution">
    <text evidence="2">The sequence shown here is derived from an EMBL/GenBank/DDBJ whole genome shotgun (WGS) entry which is preliminary data.</text>
</comment>
<sequence length="79" mass="8672">MHVKILGPMTKQAELLLQNTAIALKKLKVKAEFEKVSEFQKVVAYGVMVFPALVIDEKLVAVGSTLSVDEAMTLIKQLS</sequence>
<feature type="domain" description="Thioredoxin-like fold" evidence="1">
    <location>
        <begin position="1"/>
        <end position="75"/>
    </location>
</feature>
<dbReference type="AlphaFoldDB" id="A0A1Q6R4X4"/>
<dbReference type="SUPFAM" id="SSF52833">
    <property type="entry name" value="Thioredoxin-like"/>
    <property type="match status" value="1"/>
</dbReference>
<gene>
    <name evidence="2" type="ORF">BHW43_06300</name>
</gene>
<accession>A0A1Q6R4X4</accession>
<dbReference type="Pfam" id="PF13192">
    <property type="entry name" value="Thioredoxin_3"/>
    <property type="match status" value="1"/>
</dbReference>
<reference evidence="2 3" key="1">
    <citation type="journal article" date="2016" name="Nat. Biotechnol.">
        <title>Measurement of bacterial replication rates in microbial communities.</title>
        <authorList>
            <person name="Brown C.T."/>
            <person name="Olm M.R."/>
            <person name="Thomas B.C."/>
            <person name="Banfield J.F."/>
        </authorList>
    </citation>
    <scope>NUCLEOTIDE SEQUENCE [LARGE SCALE GENOMIC DNA]</scope>
    <source>
        <strain evidence="2">46_33</strain>
    </source>
</reference>
<evidence type="ECO:0000259" key="1">
    <source>
        <dbReference type="Pfam" id="PF13192"/>
    </source>
</evidence>
<dbReference type="PANTHER" id="PTHR36450:SF1">
    <property type="entry name" value="THIOREDOXIN"/>
    <property type="match status" value="1"/>
</dbReference>
<evidence type="ECO:0000313" key="3">
    <source>
        <dbReference type="Proteomes" id="UP000186777"/>
    </source>
</evidence>
<dbReference type="RefSeq" id="WP_021719156.1">
    <property type="nucleotide sequence ID" value="NZ_CAJLOJ010000002.1"/>
</dbReference>
<evidence type="ECO:0000313" key="2">
    <source>
        <dbReference type="EMBL" id="OLA37434.1"/>
    </source>
</evidence>
<proteinExistence type="predicted"/>
<name>A0A1Q6R4X4_9FIRM</name>
<protein>
    <recommendedName>
        <fullName evidence="1">Thioredoxin-like fold domain-containing protein</fullName>
    </recommendedName>
</protein>
<dbReference type="EMBL" id="MNTG01000030">
    <property type="protein sequence ID" value="OLA37434.1"/>
    <property type="molecule type" value="Genomic_DNA"/>
</dbReference>
<dbReference type="InterPro" id="IPR036249">
    <property type="entry name" value="Thioredoxin-like_sf"/>
</dbReference>
<dbReference type="PANTHER" id="PTHR36450">
    <property type="entry name" value="THIOREDOXIN"/>
    <property type="match status" value="1"/>
</dbReference>
<organism evidence="2 3">
    <name type="scientific">Phascolarctobacterium succinatutens</name>
    <dbReference type="NCBI Taxonomy" id="626940"/>
    <lineage>
        <taxon>Bacteria</taxon>
        <taxon>Bacillati</taxon>
        <taxon>Bacillota</taxon>
        <taxon>Negativicutes</taxon>
        <taxon>Acidaminococcales</taxon>
        <taxon>Acidaminococcaceae</taxon>
        <taxon>Phascolarctobacterium</taxon>
    </lineage>
</organism>